<sequence length="339" mass="39185">MTIDDNNSVYVGGLAYDTTEDSLRRAFDLYGHVVAVKIVNDRGVGGKCYGSVTFTNPRSEIDAINDMNGKRDRSTDRDRDYDRDKERYWDRNRDQSRDRDQDRERGYDSEHDHSRARDVFMDRDRDRDRGKDRDAMSDEQGNIRKQDREWERNRELDVSRDRELQRTNNHHKSEDKDKDQTSKKLNGAKKNKRIVGSTKNHDRLKRSGGPEVAGRNQRKSCPTGPAKFPTGPGRGRISKTKTAMPGPVQAFLYQFRREQKPEGINRLKPDQSDYSWTGRARSAEHLMHGQQGSFGGLCAYSILQFSSSINRINALKEQLLFGDRKIFCRFTLSLALKNT</sequence>
<dbReference type="InterPro" id="IPR012677">
    <property type="entry name" value="Nucleotide-bd_a/b_plait_sf"/>
</dbReference>
<dbReference type="GO" id="GO:0005634">
    <property type="term" value="C:nucleus"/>
    <property type="evidence" value="ECO:0007669"/>
    <property type="project" value="TreeGrafter"/>
</dbReference>
<dbReference type="CDD" id="cd00590">
    <property type="entry name" value="RRM_SF"/>
    <property type="match status" value="1"/>
</dbReference>
<keyword evidence="6" id="KW-1185">Reference proteome</keyword>
<feature type="region of interest" description="Disordered" evidence="3">
    <location>
        <begin position="63"/>
        <end position="82"/>
    </location>
</feature>
<protein>
    <submittedName>
        <fullName evidence="5">RNA-binding (RRM/RBD/RNP motifs) family protein</fullName>
    </submittedName>
</protein>
<name>A0A7J0E452_9ERIC</name>
<dbReference type="Proteomes" id="UP000585474">
    <property type="component" value="Unassembled WGS sequence"/>
</dbReference>
<dbReference type="GO" id="GO:0005739">
    <property type="term" value="C:mitochondrion"/>
    <property type="evidence" value="ECO:0007669"/>
    <property type="project" value="TreeGrafter"/>
</dbReference>
<dbReference type="EMBL" id="BJWL01000001">
    <property type="protein sequence ID" value="GFY80936.1"/>
    <property type="molecule type" value="Genomic_DNA"/>
</dbReference>
<dbReference type="PANTHER" id="PTHR48024">
    <property type="entry name" value="GEO13361P1-RELATED"/>
    <property type="match status" value="1"/>
</dbReference>
<evidence type="ECO:0000256" key="3">
    <source>
        <dbReference type="SAM" id="MobiDB-lite"/>
    </source>
</evidence>
<accession>A0A7J0E452</accession>
<dbReference type="PANTHER" id="PTHR48024:SF56">
    <property type="entry name" value="HETEROGENEOUS NUCLEAR RIBONUCLEOPROTEIN A0"/>
    <property type="match status" value="1"/>
</dbReference>
<keyword evidence="1 2" id="KW-0694">RNA-binding</keyword>
<dbReference type="SMART" id="SM00360">
    <property type="entry name" value="RRM"/>
    <property type="match status" value="1"/>
</dbReference>
<feature type="compositionally biased region" description="Basic and acidic residues" evidence="3">
    <location>
        <begin position="92"/>
        <end position="182"/>
    </location>
</feature>
<dbReference type="OrthoDB" id="272703at2759"/>
<gene>
    <name evidence="5" type="ORF">Acr_01g0007450</name>
</gene>
<dbReference type="Gene3D" id="3.30.70.330">
    <property type="match status" value="1"/>
</dbReference>
<feature type="compositionally biased region" description="Basic and acidic residues" evidence="3">
    <location>
        <begin position="68"/>
        <end position="82"/>
    </location>
</feature>
<evidence type="ECO:0000313" key="5">
    <source>
        <dbReference type="EMBL" id="GFY80936.1"/>
    </source>
</evidence>
<proteinExistence type="predicted"/>
<evidence type="ECO:0000259" key="4">
    <source>
        <dbReference type="PROSITE" id="PS50102"/>
    </source>
</evidence>
<dbReference type="InterPro" id="IPR035979">
    <property type="entry name" value="RBD_domain_sf"/>
</dbReference>
<organism evidence="5 6">
    <name type="scientific">Actinidia rufa</name>
    <dbReference type="NCBI Taxonomy" id="165716"/>
    <lineage>
        <taxon>Eukaryota</taxon>
        <taxon>Viridiplantae</taxon>
        <taxon>Streptophyta</taxon>
        <taxon>Embryophyta</taxon>
        <taxon>Tracheophyta</taxon>
        <taxon>Spermatophyta</taxon>
        <taxon>Magnoliopsida</taxon>
        <taxon>eudicotyledons</taxon>
        <taxon>Gunneridae</taxon>
        <taxon>Pentapetalae</taxon>
        <taxon>asterids</taxon>
        <taxon>Ericales</taxon>
        <taxon>Actinidiaceae</taxon>
        <taxon>Actinidia</taxon>
    </lineage>
</organism>
<dbReference type="InterPro" id="IPR000504">
    <property type="entry name" value="RRM_dom"/>
</dbReference>
<dbReference type="SUPFAM" id="SSF54928">
    <property type="entry name" value="RNA-binding domain, RBD"/>
    <property type="match status" value="1"/>
</dbReference>
<evidence type="ECO:0000256" key="2">
    <source>
        <dbReference type="PROSITE-ProRule" id="PRU00176"/>
    </source>
</evidence>
<dbReference type="InterPro" id="IPR050886">
    <property type="entry name" value="RNA-binding_reg"/>
</dbReference>
<reference evidence="5 6" key="1">
    <citation type="submission" date="2019-07" db="EMBL/GenBank/DDBJ databases">
        <title>De Novo Assembly of kiwifruit Actinidia rufa.</title>
        <authorList>
            <person name="Sugita-Konishi S."/>
            <person name="Sato K."/>
            <person name="Mori E."/>
            <person name="Abe Y."/>
            <person name="Kisaki G."/>
            <person name="Hamano K."/>
            <person name="Suezawa K."/>
            <person name="Otani M."/>
            <person name="Fukuda T."/>
            <person name="Manabe T."/>
            <person name="Gomi K."/>
            <person name="Tabuchi M."/>
            <person name="Akimitsu K."/>
            <person name="Kataoka I."/>
        </authorList>
    </citation>
    <scope>NUCLEOTIDE SEQUENCE [LARGE SCALE GENOMIC DNA]</scope>
    <source>
        <strain evidence="6">cv. Fuchu</strain>
    </source>
</reference>
<dbReference type="PROSITE" id="PS50102">
    <property type="entry name" value="RRM"/>
    <property type="match status" value="1"/>
</dbReference>
<dbReference type="Pfam" id="PF00076">
    <property type="entry name" value="RRM_1"/>
    <property type="match status" value="1"/>
</dbReference>
<feature type="domain" description="RRM" evidence="4">
    <location>
        <begin position="7"/>
        <end position="80"/>
    </location>
</feature>
<dbReference type="GO" id="GO:0003723">
    <property type="term" value="F:RNA binding"/>
    <property type="evidence" value="ECO:0007669"/>
    <property type="project" value="UniProtKB-UniRule"/>
</dbReference>
<comment type="caution">
    <text evidence="5">The sequence shown here is derived from an EMBL/GenBank/DDBJ whole genome shotgun (WGS) entry which is preliminary data.</text>
</comment>
<dbReference type="AlphaFoldDB" id="A0A7J0E452"/>
<evidence type="ECO:0000256" key="1">
    <source>
        <dbReference type="ARBA" id="ARBA00022884"/>
    </source>
</evidence>
<evidence type="ECO:0000313" key="6">
    <source>
        <dbReference type="Proteomes" id="UP000585474"/>
    </source>
</evidence>
<feature type="region of interest" description="Disordered" evidence="3">
    <location>
        <begin position="92"/>
        <end position="241"/>
    </location>
</feature>